<evidence type="ECO:0000313" key="1">
    <source>
        <dbReference type="EMBL" id="KAJ7625159.1"/>
    </source>
</evidence>
<dbReference type="AlphaFoldDB" id="A0AAD7BMF4"/>
<dbReference type="EMBL" id="JARKIE010000608">
    <property type="protein sequence ID" value="KAJ7625159.1"/>
    <property type="molecule type" value="Genomic_DNA"/>
</dbReference>
<reference evidence="1" key="1">
    <citation type="submission" date="2023-03" db="EMBL/GenBank/DDBJ databases">
        <title>Massive genome expansion in bonnet fungi (Mycena s.s.) driven by repeated elements and novel gene families across ecological guilds.</title>
        <authorList>
            <consortium name="Lawrence Berkeley National Laboratory"/>
            <person name="Harder C.B."/>
            <person name="Miyauchi S."/>
            <person name="Viragh M."/>
            <person name="Kuo A."/>
            <person name="Thoen E."/>
            <person name="Andreopoulos B."/>
            <person name="Lu D."/>
            <person name="Skrede I."/>
            <person name="Drula E."/>
            <person name="Henrissat B."/>
            <person name="Morin E."/>
            <person name="Kohler A."/>
            <person name="Barry K."/>
            <person name="LaButti K."/>
            <person name="Morin E."/>
            <person name="Salamov A."/>
            <person name="Lipzen A."/>
            <person name="Mereny Z."/>
            <person name="Hegedus B."/>
            <person name="Baldrian P."/>
            <person name="Stursova M."/>
            <person name="Weitz H."/>
            <person name="Taylor A."/>
            <person name="Grigoriev I.V."/>
            <person name="Nagy L.G."/>
            <person name="Martin F."/>
            <person name="Kauserud H."/>
        </authorList>
    </citation>
    <scope>NUCLEOTIDE SEQUENCE</scope>
    <source>
        <strain evidence="1">CBHHK067</strain>
    </source>
</reference>
<name>A0AAD7BMF4_MYCRO</name>
<gene>
    <name evidence="1" type="ORF">B0H17DRAFT_1151246</name>
</gene>
<organism evidence="1 2">
    <name type="scientific">Mycena rosella</name>
    <name type="common">Pink bonnet</name>
    <name type="synonym">Agaricus rosellus</name>
    <dbReference type="NCBI Taxonomy" id="1033263"/>
    <lineage>
        <taxon>Eukaryota</taxon>
        <taxon>Fungi</taxon>
        <taxon>Dikarya</taxon>
        <taxon>Basidiomycota</taxon>
        <taxon>Agaricomycotina</taxon>
        <taxon>Agaricomycetes</taxon>
        <taxon>Agaricomycetidae</taxon>
        <taxon>Agaricales</taxon>
        <taxon>Marasmiineae</taxon>
        <taxon>Mycenaceae</taxon>
        <taxon>Mycena</taxon>
    </lineage>
</organism>
<dbReference type="Proteomes" id="UP001221757">
    <property type="component" value="Unassembled WGS sequence"/>
</dbReference>
<evidence type="ECO:0000313" key="2">
    <source>
        <dbReference type="Proteomes" id="UP001221757"/>
    </source>
</evidence>
<keyword evidence="2" id="KW-1185">Reference proteome</keyword>
<proteinExistence type="predicted"/>
<comment type="caution">
    <text evidence="1">The sequence shown here is derived from an EMBL/GenBank/DDBJ whole genome shotgun (WGS) entry which is preliminary data.</text>
</comment>
<protein>
    <submittedName>
        <fullName evidence="1">Uncharacterized protein</fullName>
    </submittedName>
</protein>
<sequence length="276" mass="30514">MSSLSLLRAAVLPARQVHPSLHPASLFRSLKAMRPYYPARFHSATEVLICGDPGFPPFHSCSEPVLCDWVESRPQTALPSTPPADLSRPASVVSRNEVVNINEVKAIVIHMLADYPKLDRAMEALRARDELARLKEAFEEVRGLRAFATICLQRVVALARFHQLIDPAAALRFTSMVMAETCADYSATHLEVPGMPDFDPAVYEAQQQTGIHFCDLYKVHSEVRDFCAQQVGDEGKEPGKATHSGYQRDTNLIGPAVKSGEIIVFFSLPKPVPSTY</sequence>
<accession>A0AAD7BMF4</accession>